<protein>
    <recommendedName>
        <fullName evidence="3">SEA domain-containing protein</fullName>
    </recommendedName>
</protein>
<feature type="compositionally biased region" description="Polar residues" evidence="1">
    <location>
        <begin position="86"/>
        <end position="105"/>
    </location>
</feature>
<feature type="compositionally biased region" description="Low complexity" evidence="1">
    <location>
        <begin position="754"/>
        <end position="769"/>
    </location>
</feature>
<evidence type="ECO:0000313" key="5">
    <source>
        <dbReference type="Proteomes" id="UP000826234"/>
    </source>
</evidence>
<dbReference type="Pfam" id="PF01390">
    <property type="entry name" value="SEA"/>
    <property type="match status" value="1"/>
</dbReference>
<feature type="transmembrane region" description="Helical" evidence="2">
    <location>
        <begin position="1180"/>
        <end position="1201"/>
    </location>
</feature>
<feature type="domain" description="SEA" evidence="3">
    <location>
        <begin position="990"/>
        <end position="1104"/>
    </location>
</feature>
<organism evidence="4 5">
    <name type="scientific">Phrynosoma platyrhinos</name>
    <name type="common">Desert horned lizard</name>
    <dbReference type="NCBI Taxonomy" id="52577"/>
    <lineage>
        <taxon>Eukaryota</taxon>
        <taxon>Metazoa</taxon>
        <taxon>Chordata</taxon>
        <taxon>Craniata</taxon>
        <taxon>Vertebrata</taxon>
        <taxon>Euteleostomi</taxon>
        <taxon>Lepidosauria</taxon>
        <taxon>Squamata</taxon>
        <taxon>Bifurcata</taxon>
        <taxon>Unidentata</taxon>
        <taxon>Episquamata</taxon>
        <taxon>Toxicofera</taxon>
        <taxon>Iguania</taxon>
        <taxon>Phrynosomatidae</taxon>
        <taxon>Phrynosomatinae</taxon>
        <taxon>Phrynosoma</taxon>
    </lineage>
</organism>
<dbReference type="PROSITE" id="PS50024">
    <property type="entry name" value="SEA"/>
    <property type="match status" value="1"/>
</dbReference>
<evidence type="ECO:0000256" key="2">
    <source>
        <dbReference type="SAM" id="Phobius"/>
    </source>
</evidence>
<dbReference type="InterPro" id="IPR000082">
    <property type="entry name" value="SEA_dom"/>
</dbReference>
<evidence type="ECO:0000259" key="3">
    <source>
        <dbReference type="PROSITE" id="PS50024"/>
    </source>
</evidence>
<comment type="caution">
    <text evidence="4">The sequence shown here is derived from an EMBL/GenBank/DDBJ whole genome shotgun (WGS) entry which is preliminary data.</text>
</comment>
<proteinExistence type="predicted"/>
<gene>
    <name evidence="4" type="ORF">JD844_014307</name>
</gene>
<feature type="region of interest" description="Disordered" evidence="1">
    <location>
        <begin position="1"/>
        <end position="31"/>
    </location>
</feature>
<evidence type="ECO:0000313" key="4">
    <source>
        <dbReference type="EMBL" id="KAH0619902.1"/>
    </source>
</evidence>
<dbReference type="Gene3D" id="3.30.70.960">
    <property type="entry name" value="SEA domain"/>
    <property type="match status" value="1"/>
</dbReference>
<keyword evidence="2" id="KW-1133">Transmembrane helix</keyword>
<sequence length="1279" mass="137664">MDTSIESQWAGPPAGKLDPYRGSQKPRRGTSYLPVGSVTVSKRWMWHIFLAIIPLVAKTAAYNEGHLAASYQTLPGTRPRSPAPLSFQNSTNRWNMTNQDLSNAPTKGHPPWHPTERYLYGGNADHHSTELPKQAGFLSNQYRKTEASDPTPETLGPSPQGSVSPVGTTLGTTGARIKGLHSSSGTLAHSSLTSVVHQSTNTLSVLFPTQPSDSSSRKTHLEQMTLHTGQEIDITEPAGKVTPTSTVPVTLLHFSVRSLSSDSAKGSSHLTLPPLKDFTGSTTSREFPVYYQAEPLGTSLFRSAPTPTAVETHNMSALSTESSSDVDNSTINQLATEIPMHIPYSTEAGMPEFSLSLATTQLDRDTVVVGMTTEVNLSSQSTNDLRSQALTTLPPNLNATKAYEVFSLAVEDALSPSLAEGAKLEWKGVTSHRGEKSTELHVDPTHDAISKGISGSISFGTDFLYWQPSTAAPLGTLHSRGTGNGYDIPFVQDGSLEAVTNTPNYWGLVKMGQSTTTDVVSPIFSLELPLTTTEAMPTPGLASSLISVQPKPDLAGQHNTLPQRWSEATASPPRSISLATSRVVLTSEEPSELEASAVSLVTTEDSNDVLHMLSEGTGGTISSLPYIDTVRVTLPNGPISPGMAHTNMHIGGLTEYFSVTSPEWKDGIPMPLHTTASLADNAKPERSSVLTTHRSVSTSFTSLDSSRTRVPELTLEMHIGATAKARKEQEVSEITVLSNLSSTEVWQPGSKAVTSSPTSPSTLSRTSPPLLLTKDHEVDRKTSAVTTTLGIELRYKSADTSTAIAPLDDSTTALHVLSQGYTDASGSNPPVYLSVSESSSAQNVLMSSATAALSTTSRFPPDKSKATCSNIYCRMRTTISSFSPSHLHTTSQPLLTRKVLVSTLGTGDIMKNRSTVGTVPNAVGTVGVGARATSSKENKAKTVAGAKRGTVIPGSHSSKQPMSPKVPVLSESTTKENLTALTSPTLLVPALHTLSLWFRLTGINYTKSLGNKSSEGFKKLEKELKLTVNKMLSTYENFLQTNILHFLNGSVMVESEVIFQTKVLVPTPSDVIRTIVTEVERRAMDTFFDWRLDVQSLRSNGFTLNNLEPEKLDISFTSLGLASRGALDGMMNWDHLENLRHKVTLLLGARYAVRNISLVESGYVRHGLEPPFANLGIPSYAVAIIALFVLALIALPILVSLPKMLGRKDKLIITRSCDLEAGTEMFELDNQAFHPIVEEVHLDCLNTNVMMTDTCTFGQQPSVRSTKAFSHDGMMPHSI</sequence>
<name>A0ABQ7SR88_PHRPL</name>
<dbReference type="InterPro" id="IPR036364">
    <property type="entry name" value="SEA_dom_sf"/>
</dbReference>
<dbReference type="EMBL" id="JAIPUX010003439">
    <property type="protein sequence ID" value="KAH0619902.1"/>
    <property type="molecule type" value="Genomic_DNA"/>
</dbReference>
<evidence type="ECO:0000256" key="1">
    <source>
        <dbReference type="SAM" id="MobiDB-lite"/>
    </source>
</evidence>
<keyword evidence="5" id="KW-1185">Reference proteome</keyword>
<feature type="region of interest" description="Disordered" evidence="1">
    <location>
        <begin position="143"/>
        <end position="165"/>
    </location>
</feature>
<accession>A0ABQ7SR88</accession>
<keyword evidence="2" id="KW-0812">Transmembrane</keyword>
<feature type="region of interest" description="Disordered" evidence="1">
    <location>
        <begin position="73"/>
        <end position="130"/>
    </location>
</feature>
<feature type="region of interest" description="Disordered" evidence="1">
    <location>
        <begin position="746"/>
        <end position="769"/>
    </location>
</feature>
<reference evidence="4 5" key="1">
    <citation type="journal article" date="2022" name="Gigascience">
        <title>A chromosome-level genome assembly and annotation of the desert horned lizard, Phrynosoma platyrhinos, provides insight into chromosomal rearrangements among reptiles.</title>
        <authorList>
            <person name="Koochekian N."/>
            <person name="Ascanio A."/>
            <person name="Farleigh K."/>
            <person name="Card D.C."/>
            <person name="Schield D.R."/>
            <person name="Castoe T.A."/>
            <person name="Jezkova T."/>
        </authorList>
    </citation>
    <scope>NUCLEOTIDE SEQUENCE [LARGE SCALE GENOMIC DNA]</scope>
    <source>
        <strain evidence="4">NK-2021</strain>
    </source>
</reference>
<dbReference type="SUPFAM" id="SSF82671">
    <property type="entry name" value="SEA domain"/>
    <property type="match status" value="1"/>
</dbReference>
<keyword evidence="2" id="KW-0472">Membrane</keyword>
<dbReference type="Proteomes" id="UP000826234">
    <property type="component" value="Unassembled WGS sequence"/>
</dbReference>